<dbReference type="Pfam" id="PF07729">
    <property type="entry name" value="FCD"/>
    <property type="match status" value="1"/>
</dbReference>
<gene>
    <name evidence="5" type="ORF">ABB55_16690</name>
</gene>
<dbReference type="AlphaFoldDB" id="A0A0P6VP80"/>
<dbReference type="OrthoDB" id="7768882at2"/>
<dbReference type="PANTHER" id="PTHR43537:SF5">
    <property type="entry name" value="UXU OPERON TRANSCRIPTIONAL REGULATOR"/>
    <property type="match status" value="1"/>
</dbReference>
<dbReference type="InterPro" id="IPR036388">
    <property type="entry name" value="WH-like_DNA-bd_sf"/>
</dbReference>
<accession>A0A0P6VP80</accession>
<reference evidence="5 6" key="1">
    <citation type="submission" date="2015-09" db="EMBL/GenBank/DDBJ databases">
        <authorList>
            <person name="Jackson K.R."/>
            <person name="Lunt B.L."/>
            <person name="Fisher J.N.B."/>
            <person name="Gardner A.V."/>
            <person name="Bailey M.E."/>
            <person name="Deus L.M."/>
            <person name="Earl A.S."/>
            <person name="Gibby P.D."/>
            <person name="Hartmann K.A."/>
            <person name="Liu J.E."/>
            <person name="Manci A.M."/>
            <person name="Nielsen D.A."/>
            <person name="Solomon M.B."/>
            <person name="Breakwell D.P."/>
            <person name="Burnett S.H."/>
            <person name="Grose J.H."/>
        </authorList>
    </citation>
    <scope>NUCLEOTIDE SEQUENCE [LARGE SCALE GENOMIC DNA]</scope>
    <source>
        <strain evidence="5 6">16</strain>
    </source>
</reference>
<dbReference type="Pfam" id="PF00392">
    <property type="entry name" value="GntR"/>
    <property type="match status" value="1"/>
</dbReference>
<dbReference type="PROSITE" id="PS50949">
    <property type="entry name" value="HTH_GNTR"/>
    <property type="match status" value="1"/>
</dbReference>
<reference evidence="5 6" key="2">
    <citation type="submission" date="2015-10" db="EMBL/GenBank/DDBJ databases">
        <title>Draft Genome Sequence of Prosthecomicrobium hirschii ATCC 27832.</title>
        <authorList>
            <person name="Daniel J."/>
            <person name="Givan S.A."/>
            <person name="Brun Y.V."/>
            <person name="Brown P.J."/>
        </authorList>
    </citation>
    <scope>NUCLEOTIDE SEQUENCE [LARGE SCALE GENOMIC DNA]</scope>
    <source>
        <strain evidence="5 6">16</strain>
    </source>
</reference>
<dbReference type="InterPro" id="IPR036390">
    <property type="entry name" value="WH_DNA-bd_sf"/>
</dbReference>
<keyword evidence="1" id="KW-0805">Transcription regulation</keyword>
<evidence type="ECO:0000313" key="6">
    <source>
        <dbReference type="Proteomes" id="UP000048984"/>
    </source>
</evidence>
<dbReference type="InterPro" id="IPR000524">
    <property type="entry name" value="Tscrpt_reg_HTH_GntR"/>
</dbReference>
<dbReference type="SUPFAM" id="SSF46785">
    <property type="entry name" value="Winged helix' DNA-binding domain"/>
    <property type="match status" value="1"/>
</dbReference>
<dbReference type="InterPro" id="IPR011711">
    <property type="entry name" value="GntR_C"/>
</dbReference>
<dbReference type="GO" id="GO:0003700">
    <property type="term" value="F:DNA-binding transcription factor activity"/>
    <property type="evidence" value="ECO:0007669"/>
    <property type="project" value="InterPro"/>
</dbReference>
<dbReference type="RefSeq" id="WP_054359812.1">
    <property type="nucleotide sequence ID" value="NZ_JAPCYQ010000001.1"/>
</dbReference>
<protein>
    <submittedName>
        <fullName evidence="5">GntR family transcriptional regulator</fullName>
    </submittedName>
</protein>
<evidence type="ECO:0000259" key="4">
    <source>
        <dbReference type="PROSITE" id="PS50949"/>
    </source>
</evidence>
<dbReference type="Proteomes" id="UP000048984">
    <property type="component" value="Unassembled WGS sequence"/>
</dbReference>
<dbReference type="SUPFAM" id="SSF48008">
    <property type="entry name" value="GntR ligand-binding domain-like"/>
    <property type="match status" value="1"/>
</dbReference>
<dbReference type="PANTHER" id="PTHR43537">
    <property type="entry name" value="TRANSCRIPTIONAL REGULATOR, GNTR FAMILY"/>
    <property type="match status" value="1"/>
</dbReference>
<comment type="caution">
    <text evidence="5">The sequence shown here is derived from an EMBL/GenBank/DDBJ whole genome shotgun (WGS) entry which is preliminary data.</text>
</comment>
<keyword evidence="6" id="KW-1185">Reference proteome</keyword>
<keyword evidence="3" id="KW-0804">Transcription</keyword>
<dbReference type="Gene3D" id="1.10.10.10">
    <property type="entry name" value="Winged helix-like DNA-binding domain superfamily/Winged helix DNA-binding domain"/>
    <property type="match status" value="1"/>
</dbReference>
<dbReference type="STRING" id="665126.ABB55_16690"/>
<feature type="domain" description="HTH gntR-type" evidence="4">
    <location>
        <begin position="13"/>
        <end position="80"/>
    </location>
</feature>
<dbReference type="InterPro" id="IPR008920">
    <property type="entry name" value="TF_FadR/GntR_C"/>
</dbReference>
<dbReference type="EMBL" id="LJYW01000001">
    <property type="protein sequence ID" value="KPL53648.1"/>
    <property type="molecule type" value="Genomic_DNA"/>
</dbReference>
<evidence type="ECO:0000256" key="1">
    <source>
        <dbReference type="ARBA" id="ARBA00023015"/>
    </source>
</evidence>
<evidence type="ECO:0000256" key="3">
    <source>
        <dbReference type="ARBA" id="ARBA00023163"/>
    </source>
</evidence>
<dbReference type="GO" id="GO:0003677">
    <property type="term" value="F:DNA binding"/>
    <property type="evidence" value="ECO:0007669"/>
    <property type="project" value="UniProtKB-KW"/>
</dbReference>
<name>A0A0P6VP80_9HYPH</name>
<organism evidence="5 6">
    <name type="scientific">Prosthecodimorpha hirschii</name>
    <dbReference type="NCBI Taxonomy" id="665126"/>
    <lineage>
        <taxon>Bacteria</taxon>
        <taxon>Pseudomonadati</taxon>
        <taxon>Pseudomonadota</taxon>
        <taxon>Alphaproteobacteria</taxon>
        <taxon>Hyphomicrobiales</taxon>
        <taxon>Ancalomicrobiaceae</taxon>
        <taxon>Prosthecodimorpha</taxon>
    </lineage>
</organism>
<sequence length="224" mass="24957">MTNPRAAREGGEPKLRDLAYASFTERLLAREIKPGQFVSQRELVEITGLPLGAIRELIPRLEAEGLITTVPQRGMQVAHVDIDLIRNAFQFRLFLEREATALFAAAASADLVAALRRAHEEIVARAKAGGDPDLVRDAEEVDRRLHQTIIDHLDNAIISQAYRVNWIKIKLIRRDETRLYENLIVPVMADHLKVIAAIEARDPAAAAAAISDHITNARNRALDL</sequence>
<dbReference type="Gene3D" id="1.20.120.530">
    <property type="entry name" value="GntR ligand-binding domain-like"/>
    <property type="match status" value="1"/>
</dbReference>
<evidence type="ECO:0000313" key="5">
    <source>
        <dbReference type="EMBL" id="KPL53648.1"/>
    </source>
</evidence>
<dbReference type="SMART" id="SM00895">
    <property type="entry name" value="FCD"/>
    <property type="match status" value="1"/>
</dbReference>
<keyword evidence="2" id="KW-0238">DNA-binding</keyword>
<evidence type="ECO:0000256" key="2">
    <source>
        <dbReference type="ARBA" id="ARBA00023125"/>
    </source>
</evidence>
<proteinExistence type="predicted"/>